<keyword evidence="1" id="KW-0812">Transmembrane</keyword>
<evidence type="ECO:0000313" key="2">
    <source>
        <dbReference type="EMBL" id="SKB77613.1"/>
    </source>
</evidence>
<dbReference type="Proteomes" id="UP000190150">
    <property type="component" value="Unassembled WGS sequence"/>
</dbReference>
<proteinExistence type="predicted"/>
<keyword evidence="3" id="KW-1185">Reference proteome</keyword>
<name>A0A1T5E1N8_9SPHI</name>
<keyword evidence="1" id="KW-1133">Transmembrane helix</keyword>
<dbReference type="OrthoDB" id="710438at2"/>
<feature type="transmembrane region" description="Helical" evidence="1">
    <location>
        <begin position="48"/>
        <end position="73"/>
    </location>
</feature>
<reference evidence="3" key="1">
    <citation type="submission" date="2017-02" db="EMBL/GenBank/DDBJ databases">
        <authorList>
            <person name="Varghese N."/>
            <person name="Submissions S."/>
        </authorList>
    </citation>
    <scope>NUCLEOTIDE SEQUENCE [LARGE SCALE GENOMIC DNA]</scope>
    <source>
        <strain evidence="3">DSM 24091</strain>
    </source>
</reference>
<gene>
    <name evidence="2" type="ORF">SAMN05660841_02307</name>
</gene>
<accession>A0A1T5E1N8</accession>
<evidence type="ECO:0000313" key="3">
    <source>
        <dbReference type="Proteomes" id="UP000190150"/>
    </source>
</evidence>
<feature type="transmembrane region" description="Helical" evidence="1">
    <location>
        <begin position="85"/>
        <end position="103"/>
    </location>
</feature>
<dbReference type="STRING" id="1513896.SAMN05660841_02307"/>
<organism evidence="2 3">
    <name type="scientific">Sphingobacterium nematocida</name>
    <dbReference type="NCBI Taxonomy" id="1513896"/>
    <lineage>
        <taxon>Bacteria</taxon>
        <taxon>Pseudomonadati</taxon>
        <taxon>Bacteroidota</taxon>
        <taxon>Sphingobacteriia</taxon>
        <taxon>Sphingobacteriales</taxon>
        <taxon>Sphingobacteriaceae</taxon>
        <taxon>Sphingobacterium</taxon>
    </lineage>
</organism>
<evidence type="ECO:0000256" key="1">
    <source>
        <dbReference type="SAM" id="Phobius"/>
    </source>
</evidence>
<protein>
    <submittedName>
        <fullName evidence="2">Uncharacterized protein</fullName>
    </submittedName>
</protein>
<dbReference type="AlphaFoldDB" id="A0A1T5E1N8"/>
<dbReference type="EMBL" id="FUZF01000009">
    <property type="protein sequence ID" value="SKB77613.1"/>
    <property type="molecule type" value="Genomic_DNA"/>
</dbReference>
<dbReference type="RefSeq" id="WP_079643231.1">
    <property type="nucleotide sequence ID" value="NZ_FUZF01000009.1"/>
</dbReference>
<keyword evidence="1" id="KW-0472">Membrane</keyword>
<sequence>MEHKDELYTLLKSSKLEMPFADFEDKVMENILHYERSKEEMTKSKKMAILFFLIGTVFGMMFNYVASLFLMSYGLSQSLQDKLSFFSQMIYVILIVLFSDKLWKLFKISKRATVKN</sequence>